<gene>
    <name evidence="1" type="ORF">M2350_000532</name>
</gene>
<accession>A0ABT2EJW4</accession>
<sequence>MWFTAALLFRNYRLEPEVLDLEAIDVPQVFQQAVQKFLQPLRRPHWLWESERLLINFCRYAVAKRVKELGDCRYEHLLGFWEHRRFHGVSQQRLKHEADILAAFLKFLWQLAGKEGDPLDGENLIEDLEWLDDWFEEILVLVEAESEKEAWQKAEAIGERIAVEYQRDANPNTRWEFVGVLSVQEFLDETLKEGAELFARFLTAKEARKLLRTYRRAIPLKRLK</sequence>
<dbReference type="Proteomes" id="UP001204798">
    <property type="component" value="Unassembled WGS sequence"/>
</dbReference>
<dbReference type="Pfam" id="PF14119">
    <property type="entry name" value="DUF4288"/>
    <property type="match status" value="1"/>
</dbReference>
<evidence type="ECO:0000313" key="1">
    <source>
        <dbReference type="EMBL" id="MCS3918135.1"/>
    </source>
</evidence>
<evidence type="ECO:0008006" key="3">
    <source>
        <dbReference type="Google" id="ProtNLM"/>
    </source>
</evidence>
<proteinExistence type="predicted"/>
<organism evidence="1 2">
    <name type="scientific">Candidatus Fervidibacter sacchari</name>
    <dbReference type="NCBI Taxonomy" id="1448929"/>
    <lineage>
        <taxon>Bacteria</taxon>
        <taxon>Candidatus Fervidibacterota</taxon>
        <taxon>Candidatus Fervidibacter</taxon>
    </lineage>
</organism>
<protein>
    <recommendedName>
        <fullName evidence="3">DUF4288 domain-containing protein</fullName>
    </recommendedName>
</protein>
<name>A0ABT2EJW4_9BACT</name>
<evidence type="ECO:0000313" key="2">
    <source>
        <dbReference type="Proteomes" id="UP001204798"/>
    </source>
</evidence>
<reference evidence="1 2" key="1">
    <citation type="submission" date="2022-08" db="EMBL/GenBank/DDBJ databases">
        <title>Bacterial and archaeal communities from various locations to study Microbial Dark Matter (Phase II).</title>
        <authorList>
            <person name="Stepanauskas R."/>
        </authorList>
    </citation>
    <scope>NUCLEOTIDE SEQUENCE [LARGE SCALE GENOMIC DNA]</scope>
    <source>
        <strain evidence="1 2">PD1</strain>
    </source>
</reference>
<dbReference type="EMBL" id="JANUCP010000001">
    <property type="protein sequence ID" value="MCS3918135.1"/>
    <property type="molecule type" value="Genomic_DNA"/>
</dbReference>
<dbReference type="InterPro" id="IPR025630">
    <property type="entry name" value="DUF4288"/>
</dbReference>
<comment type="caution">
    <text evidence="1">The sequence shown here is derived from an EMBL/GenBank/DDBJ whole genome shotgun (WGS) entry which is preliminary data.</text>
</comment>
<dbReference type="RefSeq" id="WP_259093592.1">
    <property type="nucleotide sequence ID" value="NZ_CP130454.1"/>
</dbReference>
<keyword evidence="2" id="KW-1185">Reference proteome</keyword>